<feature type="binding site" evidence="9">
    <location>
        <position position="130"/>
    </location>
    <ligand>
        <name>FMN</name>
        <dbReference type="ChEBI" id="CHEBI:58210"/>
    </ligand>
</feature>
<dbReference type="PIRSF" id="PIRSF006621">
    <property type="entry name" value="Dus"/>
    <property type="match status" value="1"/>
</dbReference>
<dbReference type="InterPro" id="IPR035587">
    <property type="entry name" value="DUS-like_FMN-bd"/>
</dbReference>
<evidence type="ECO:0000256" key="5">
    <source>
        <dbReference type="ARBA" id="ARBA00023002"/>
    </source>
</evidence>
<dbReference type="PANTHER" id="PTHR11082">
    <property type="entry name" value="TRNA-DIHYDROURIDINE SYNTHASE"/>
    <property type="match status" value="1"/>
</dbReference>
<dbReference type="CDD" id="cd02801">
    <property type="entry name" value="DUS_like_FMN"/>
    <property type="match status" value="1"/>
</dbReference>
<dbReference type="SUPFAM" id="SSF51395">
    <property type="entry name" value="FMN-linked oxidoreductases"/>
    <property type="match status" value="1"/>
</dbReference>
<keyword evidence="6" id="KW-0520">NAD</keyword>
<evidence type="ECO:0000256" key="3">
    <source>
        <dbReference type="ARBA" id="ARBA00022694"/>
    </source>
</evidence>
<comment type="caution">
    <text evidence="11">The sequence shown here is derived from an EMBL/GenBank/DDBJ whole genome shotgun (WGS) entry which is preliminary data.</text>
</comment>
<name>A0A812HUK0_9DINO</name>
<evidence type="ECO:0000256" key="1">
    <source>
        <dbReference type="ARBA" id="ARBA00022630"/>
    </source>
</evidence>
<dbReference type="Pfam" id="PF01207">
    <property type="entry name" value="Dus"/>
    <property type="match status" value="1"/>
</dbReference>
<feature type="binding site" evidence="9">
    <location>
        <position position="60"/>
    </location>
    <ligand>
        <name>FMN</name>
        <dbReference type="ChEBI" id="CHEBI:58210"/>
    </ligand>
</feature>
<evidence type="ECO:0000313" key="11">
    <source>
        <dbReference type="EMBL" id="CAE6962432.1"/>
    </source>
</evidence>
<proteinExistence type="inferred from homology"/>
<dbReference type="InterPro" id="IPR001269">
    <property type="entry name" value="DUS_fam"/>
</dbReference>
<accession>A0A812HUK0</accession>
<comment type="function">
    <text evidence="7">Catalyzes the synthesis of dihydrouridine, a modified base found in the D-loop of most tRNAs.</text>
</comment>
<feature type="domain" description="DUS-like FMN-binding" evidence="10">
    <location>
        <begin position="1"/>
        <end position="235"/>
    </location>
</feature>
<evidence type="ECO:0000256" key="2">
    <source>
        <dbReference type="ARBA" id="ARBA00022643"/>
    </source>
</evidence>
<keyword evidence="2 7" id="KW-0288">FMN</keyword>
<dbReference type="PANTHER" id="PTHR11082:SF5">
    <property type="entry name" value="TRNA-DIHYDROURIDINE(16_17) SYNTHASE [NAD(P)(+)]-LIKE"/>
    <property type="match status" value="1"/>
</dbReference>
<dbReference type="AlphaFoldDB" id="A0A812HUK0"/>
<evidence type="ECO:0000259" key="10">
    <source>
        <dbReference type="Pfam" id="PF01207"/>
    </source>
</evidence>
<evidence type="ECO:0000256" key="8">
    <source>
        <dbReference type="PIRSR" id="PIRSR006621-1"/>
    </source>
</evidence>
<evidence type="ECO:0000256" key="9">
    <source>
        <dbReference type="PIRSR" id="PIRSR006621-2"/>
    </source>
</evidence>
<organism evidence="11 12">
    <name type="scientific">Symbiodinium natans</name>
    <dbReference type="NCBI Taxonomy" id="878477"/>
    <lineage>
        <taxon>Eukaryota</taxon>
        <taxon>Sar</taxon>
        <taxon>Alveolata</taxon>
        <taxon>Dinophyceae</taxon>
        <taxon>Suessiales</taxon>
        <taxon>Symbiodiniaceae</taxon>
        <taxon>Symbiodinium</taxon>
    </lineage>
</organism>
<keyword evidence="9" id="KW-0547">Nucleotide-binding</keyword>
<reference evidence="11" key="1">
    <citation type="submission" date="2021-02" db="EMBL/GenBank/DDBJ databases">
        <authorList>
            <person name="Dougan E. K."/>
            <person name="Rhodes N."/>
            <person name="Thang M."/>
            <person name="Chan C."/>
        </authorList>
    </citation>
    <scope>NUCLEOTIDE SEQUENCE</scope>
</reference>
<protein>
    <recommendedName>
        <fullName evidence="7">tRNA-dihydrouridine synthase</fullName>
        <ecNumber evidence="7">1.3.1.-</ecNumber>
    </recommendedName>
</protein>
<gene>
    <name evidence="11" type="primary">DUS1L</name>
    <name evidence="11" type="ORF">SNAT2548_LOCUS2026</name>
</gene>
<keyword evidence="4" id="KW-0521">NADP</keyword>
<comment type="cofactor">
    <cofactor evidence="7 9">
        <name>FMN</name>
        <dbReference type="ChEBI" id="CHEBI:58210"/>
    </cofactor>
</comment>
<keyword evidence="3 7" id="KW-0819">tRNA processing</keyword>
<dbReference type="GO" id="GO:0050660">
    <property type="term" value="F:flavin adenine dinucleotide binding"/>
    <property type="evidence" value="ECO:0007669"/>
    <property type="project" value="InterPro"/>
</dbReference>
<evidence type="ECO:0000313" key="12">
    <source>
        <dbReference type="Proteomes" id="UP000604046"/>
    </source>
</evidence>
<dbReference type="OrthoDB" id="9977870at2759"/>
<feature type="active site" description="Proton donor" evidence="8">
    <location>
        <position position="89"/>
    </location>
</feature>
<feature type="binding site" evidence="9">
    <location>
        <begin position="195"/>
        <end position="197"/>
    </location>
    <ligand>
        <name>FMN</name>
        <dbReference type="ChEBI" id="CHEBI:58210"/>
    </ligand>
</feature>
<comment type="similarity">
    <text evidence="7">Belongs to the dus family.</text>
</comment>
<keyword evidence="5 7" id="KW-0560">Oxidoreductase</keyword>
<keyword evidence="12" id="KW-1185">Reference proteome</keyword>
<dbReference type="EMBL" id="CAJNDS010000114">
    <property type="protein sequence ID" value="CAE6962432.1"/>
    <property type="molecule type" value="Genomic_DNA"/>
</dbReference>
<dbReference type="Proteomes" id="UP000604046">
    <property type="component" value="Unassembled WGS sequence"/>
</dbReference>
<evidence type="ECO:0000256" key="4">
    <source>
        <dbReference type="ARBA" id="ARBA00022857"/>
    </source>
</evidence>
<sequence length="329" mass="35368">MVNGSELPFRLLVRRLNAGAVRLCYSPMLYCSKVLQDASDGMLRQHFLIESDEDRPLIVQLASNSPEELAAAAKTVAPFCDGVCLNLGCPQWFAERCQLGAFLLEKPGLCAELVRALAMAVGQEKAVCCKILLLDGETSKERQVRTVALARLLADAGCTLLAVHGRTRAQKNDGPVDYAAIREVQAAVDIPVLVNGGIASRSHADSVLQQTGCAAAMIATAFLANPSLLCSDAATGGSPAIACEQAHSYVDLCHELEGPDQPWAQLPLHLGHLLKRHLREKEATSTTKRTGRYEFLKRLSKGDPPDGFSPCGLEEAALLLRNFAPRAVS</sequence>
<dbReference type="EC" id="1.3.1.-" evidence="7"/>
<dbReference type="GO" id="GO:0017150">
    <property type="term" value="F:tRNA dihydrouridine synthase activity"/>
    <property type="evidence" value="ECO:0007669"/>
    <property type="project" value="InterPro"/>
</dbReference>
<dbReference type="Gene3D" id="3.20.20.70">
    <property type="entry name" value="Aldolase class I"/>
    <property type="match status" value="1"/>
</dbReference>
<feature type="binding site" evidence="9">
    <location>
        <position position="164"/>
    </location>
    <ligand>
        <name>FMN</name>
        <dbReference type="ChEBI" id="CHEBI:58210"/>
    </ligand>
</feature>
<evidence type="ECO:0000256" key="7">
    <source>
        <dbReference type="PIRNR" id="PIRNR006621"/>
    </source>
</evidence>
<dbReference type="InterPro" id="IPR013785">
    <property type="entry name" value="Aldolase_TIM"/>
</dbReference>
<evidence type="ECO:0000256" key="6">
    <source>
        <dbReference type="ARBA" id="ARBA00023027"/>
    </source>
</evidence>
<keyword evidence="1 7" id="KW-0285">Flavoprotein</keyword>